<evidence type="ECO:0000256" key="3">
    <source>
        <dbReference type="PROSITE-ProRule" id="PRU00708"/>
    </source>
</evidence>
<dbReference type="EMBL" id="CP144748">
    <property type="protein sequence ID" value="WVZ68712.1"/>
    <property type="molecule type" value="Genomic_DNA"/>
</dbReference>
<feature type="transmembrane region" description="Helical" evidence="4">
    <location>
        <begin position="568"/>
        <end position="588"/>
    </location>
</feature>
<keyword evidence="2" id="KW-0809">Transit peptide</keyword>
<feature type="repeat" description="PPR" evidence="3">
    <location>
        <begin position="422"/>
        <end position="456"/>
    </location>
</feature>
<dbReference type="PANTHER" id="PTHR47926:SF490">
    <property type="entry name" value="REPEAT-LIKE SUPERFAMILY PROTEIN, PUTATIVE-RELATED"/>
    <property type="match status" value="1"/>
</dbReference>
<reference evidence="5 6" key="1">
    <citation type="submission" date="2024-02" db="EMBL/GenBank/DDBJ databases">
        <title>High-quality chromosome-scale genome assembly of Pensacola bahiagrass (Paspalum notatum Flugge var. saurae).</title>
        <authorList>
            <person name="Vega J.M."/>
            <person name="Podio M."/>
            <person name="Orjuela J."/>
            <person name="Siena L.A."/>
            <person name="Pessino S.C."/>
            <person name="Combes M.C."/>
            <person name="Mariac C."/>
            <person name="Albertini E."/>
            <person name="Pupilli F."/>
            <person name="Ortiz J.P.A."/>
            <person name="Leblanc O."/>
        </authorList>
    </citation>
    <scope>NUCLEOTIDE SEQUENCE [LARGE SCALE GENOMIC DNA]</scope>
    <source>
        <strain evidence="5">R1</strain>
        <tissue evidence="5">Leaf</tissue>
    </source>
</reference>
<name>A0AAQ3WNZ7_PASNO</name>
<dbReference type="InterPro" id="IPR011990">
    <property type="entry name" value="TPR-like_helical_dom_sf"/>
</dbReference>
<evidence type="ECO:0000256" key="1">
    <source>
        <dbReference type="ARBA" id="ARBA00022737"/>
    </source>
</evidence>
<dbReference type="InterPro" id="IPR002885">
    <property type="entry name" value="PPR_rpt"/>
</dbReference>
<protein>
    <recommendedName>
        <fullName evidence="7">Pentatricopeptide repeat-containing protein</fullName>
    </recommendedName>
</protein>
<dbReference type="GO" id="GO:0009451">
    <property type="term" value="P:RNA modification"/>
    <property type="evidence" value="ECO:0007669"/>
    <property type="project" value="InterPro"/>
</dbReference>
<evidence type="ECO:0000313" key="6">
    <source>
        <dbReference type="Proteomes" id="UP001341281"/>
    </source>
</evidence>
<sequence length="601" mass="67150">MADPAGLPPPLRPSTAPPPPAVTRALHAINTCTSAAALAPLRGGILRDPALLRSTAVVSAFFLACGRLRSLDPALALFASLPRPHVFVFNSLLRSLPPPPACAPLPLFCRFLGLGVRPNRYTFPLMLASLSSLRDLSVVHSQVAKSGFARDLHVRNALLARYAACDPDLAHAEQLFDEMPRPDVVAWTTVITAYRNHGHSFQSLATFRRMFAASVAPNRVTMVSALGACAAHRAVNTGVWIHQYVQKQGWELDVVLGTALVNMYGKCGHIVEGVRVFRKMAERNVYTWNSIIGALALAHDGETALHWFFRMKADGVRPDAVTLICVLYACVHAGFVDIGRKIFNLIVQGEYGFQPGIKHFGCMVDLLTRSGHLEDSFRVVETMPCQPNAVIWGLLLRGCKARGDSVLSEHVTMRLMELEPENASHYMMLANLYVETRRWLEAEEVLKWMKKKGLTKDAGWSLRMLEDRSEKYASDKDLMEYIRTLCVSQSRSFLRHALNDSVPPCTRRGQRSSWTALVTVRNQDADLIFAQYELSTIRSSPYVVEPMAAWLGQSRHMILLLLHRRNVFHFHNAACSLILSFFLPFVFVHKASKGENLLRRY</sequence>
<evidence type="ECO:0000256" key="4">
    <source>
        <dbReference type="SAM" id="Phobius"/>
    </source>
</evidence>
<accession>A0AAQ3WNZ7</accession>
<keyword evidence="1" id="KW-0677">Repeat</keyword>
<dbReference type="InterPro" id="IPR046848">
    <property type="entry name" value="E_motif"/>
</dbReference>
<organism evidence="5 6">
    <name type="scientific">Paspalum notatum var. saurae</name>
    <dbReference type="NCBI Taxonomy" id="547442"/>
    <lineage>
        <taxon>Eukaryota</taxon>
        <taxon>Viridiplantae</taxon>
        <taxon>Streptophyta</taxon>
        <taxon>Embryophyta</taxon>
        <taxon>Tracheophyta</taxon>
        <taxon>Spermatophyta</taxon>
        <taxon>Magnoliopsida</taxon>
        <taxon>Liliopsida</taxon>
        <taxon>Poales</taxon>
        <taxon>Poaceae</taxon>
        <taxon>PACMAD clade</taxon>
        <taxon>Panicoideae</taxon>
        <taxon>Andropogonodae</taxon>
        <taxon>Paspaleae</taxon>
        <taxon>Paspalinae</taxon>
        <taxon>Paspalum</taxon>
    </lineage>
</organism>
<feature type="repeat" description="PPR" evidence="3">
    <location>
        <begin position="183"/>
        <end position="217"/>
    </location>
</feature>
<evidence type="ECO:0000256" key="2">
    <source>
        <dbReference type="ARBA" id="ARBA00022946"/>
    </source>
</evidence>
<dbReference type="AlphaFoldDB" id="A0AAQ3WNZ7"/>
<dbReference type="PANTHER" id="PTHR47926">
    <property type="entry name" value="PENTATRICOPEPTIDE REPEAT-CONTAINING PROTEIN"/>
    <property type="match status" value="1"/>
</dbReference>
<gene>
    <name evidence="5" type="ORF">U9M48_017619</name>
</gene>
<dbReference type="PROSITE" id="PS51375">
    <property type="entry name" value="PPR"/>
    <property type="match status" value="3"/>
</dbReference>
<dbReference type="EMBL" id="CP144748">
    <property type="protein sequence ID" value="WVZ68714.1"/>
    <property type="molecule type" value="Genomic_DNA"/>
</dbReference>
<proteinExistence type="predicted"/>
<evidence type="ECO:0008006" key="7">
    <source>
        <dbReference type="Google" id="ProtNLM"/>
    </source>
</evidence>
<dbReference type="InterPro" id="IPR046960">
    <property type="entry name" value="PPR_At4g14850-like_plant"/>
</dbReference>
<keyword evidence="4" id="KW-1133">Transmembrane helix</keyword>
<dbReference type="Proteomes" id="UP001341281">
    <property type="component" value="Chromosome 04"/>
</dbReference>
<dbReference type="Pfam" id="PF20431">
    <property type="entry name" value="E_motif"/>
    <property type="match status" value="1"/>
</dbReference>
<dbReference type="FunFam" id="1.25.40.10:FF:001204">
    <property type="entry name" value="Pentatricopeptide (PPR) repeat protein-like"/>
    <property type="match status" value="1"/>
</dbReference>
<dbReference type="Gene3D" id="1.25.40.10">
    <property type="entry name" value="Tetratricopeptide repeat domain"/>
    <property type="match status" value="3"/>
</dbReference>
<evidence type="ECO:0000313" key="5">
    <source>
        <dbReference type="EMBL" id="WVZ68712.1"/>
    </source>
</evidence>
<feature type="repeat" description="PPR" evidence="3">
    <location>
        <begin position="284"/>
        <end position="318"/>
    </location>
</feature>
<dbReference type="NCBIfam" id="TIGR00756">
    <property type="entry name" value="PPR"/>
    <property type="match status" value="1"/>
</dbReference>
<dbReference type="GO" id="GO:0003723">
    <property type="term" value="F:RNA binding"/>
    <property type="evidence" value="ECO:0007669"/>
    <property type="project" value="InterPro"/>
</dbReference>
<keyword evidence="4" id="KW-0472">Membrane</keyword>
<keyword evidence="6" id="KW-1185">Reference proteome</keyword>
<keyword evidence="4" id="KW-0812">Transmembrane</keyword>
<dbReference type="Pfam" id="PF13812">
    <property type="entry name" value="PPR_3"/>
    <property type="match status" value="2"/>
</dbReference>